<dbReference type="InterPro" id="IPR006522">
    <property type="entry name" value="Phage_virion_morphogenesis"/>
</dbReference>
<gene>
    <name evidence="2" type="ORF">AZ34_10455</name>
</gene>
<dbReference type="AlphaFoldDB" id="A0A016XJQ9"/>
<comment type="caution">
    <text evidence="2">The sequence shown here is derived from an EMBL/GenBank/DDBJ whole genome shotgun (WGS) entry which is preliminary data.</text>
</comment>
<name>A0A016XJQ9_9BURK</name>
<evidence type="ECO:0000313" key="3">
    <source>
        <dbReference type="Proteomes" id="UP000023268"/>
    </source>
</evidence>
<proteinExistence type="predicted"/>
<dbReference type="Proteomes" id="UP000023268">
    <property type="component" value="Unassembled WGS sequence"/>
</dbReference>
<feature type="region of interest" description="Disordered" evidence="1">
    <location>
        <begin position="40"/>
        <end position="80"/>
    </location>
</feature>
<evidence type="ECO:0008006" key="4">
    <source>
        <dbReference type="Google" id="ProtNLM"/>
    </source>
</evidence>
<reference evidence="2 3" key="1">
    <citation type="submission" date="2014-02" db="EMBL/GenBank/DDBJ databases">
        <title>Draft Genome of Hylemonella gracilis isolated from the Niagara River.</title>
        <authorList>
            <person name="Pawlowski D.R."/>
            <person name="Koudelka G.B."/>
        </authorList>
    </citation>
    <scope>NUCLEOTIDE SEQUENCE [LARGE SCALE GENOMIC DNA]</scope>
    <source>
        <strain evidence="2 3">Niagara R</strain>
    </source>
</reference>
<dbReference type="OrthoDB" id="6402405at2"/>
<dbReference type="STRING" id="1458275.AZ34_10455"/>
<evidence type="ECO:0000313" key="2">
    <source>
        <dbReference type="EMBL" id="EYC51453.1"/>
    </source>
</evidence>
<sequence>MDDSLQELATWAAPLVATLSDSARRRLLRRIATALADRQARRIRRQQNPDGSPFEPRKKASAARAALGRSVRARAKASGPMFEKLRQRQHLKAANDAAAATVGFLGRAARIARIHQLGLLDAPAPGQAGVRYPARELLGLTSTDRAMVRDFVLDALAHGRAAR</sequence>
<accession>A0A016XJQ9</accession>
<protein>
    <recommendedName>
        <fullName evidence="4">Phage virion morphogenesis protein</fullName>
    </recommendedName>
</protein>
<dbReference type="Pfam" id="PF05069">
    <property type="entry name" value="Phage_tail_S"/>
    <property type="match status" value="1"/>
</dbReference>
<dbReference type="NCBIfam" id="TIGR01635">
    <property type="entry name" value="tail_comp_S"/>
    <property type="match status" value="1"/>
</dbReference>
<organism evidence="2 3">
    <name type="scientific">Hylemonella gracilis str. Niagara R</name>
    <dbReference type="NCBI Taxonomy" id="1458275"/>
    <lineage>
        <taxon>Bacteria</taxon>
        <taxon>Pseudomonadati</taxon>
        <taxon>Pseudomonadota</taxon>
        <taxon>Betaproteobacteria</taxon>
        <taxon>Burkholderiales</taxon>
        <taxon>Comamonadaceae</taxon>
        <taxon>Hylemonella</taxon>
    </lineage>
</organism>
<dbReference type="EMBL" id="JEMG01000001">
    <property type="protein sequence ID" value="EYC51453.1"/>
    <property type="molecule type" value="Genomic_DNA"/>
</dbReference>
<dbReference type="eggNOG" id="COG5005">
    <property type="taxonomic scope" value="Bacteria"/>
</dbReference>
<dbReference type="RefSeq" id="WP_035607759.1">
    <property type="nucleotide sequence ID" value="NZ_JEMG01000001.1"/>
</dbReference>
<evidence type="ECO:0000256" key="1">
    <source>
        <dbReference type="SAM" id="MobiDB-lite"/>
    </source>
</evidence>